<evidence type="ECO:0000256" key="6">
    <source>
        <dbReference type="SAM" id="MobiDB-lite"/>
    </source>
</evidence>
<dbReference type="SUPFAM" id="SSF48317">
    <property type="entry name" value="Acid phosphatase/Vanadium-dependent haloperoxidase"/>
    <property type="match status" value="1"/>
</dbReference>
<dbReference type="Gene3D" id="1.20.144.10">
    <property type="entry name" value="Phosphatidic acid phosphatase type 2/haloperoxidase"/>
    <property type="match status" value="1"/>
</dbReference>
<proteinExistence type="predicted"/>
<dbReference type="SMART" id="SM00014">
    <property type="entry name" value="acidPPc"/>
    <property type="match status" value="1"/>
</dbReference>
<reference evidence="9" key="1">
    <citation type="submission" date="2022-08" db="EMBL/GenBank/DDBJ databases">
        <authorList>
            <person name="Kallberg Y."/>
            <person name="Tangrot J."/>
            <person name="Rosling A."/>
        </authorList>
    </citation>
    <scope>NUCLEOTIDE SEQUENCE</scope>
    <source>
        <strain evidence="9">Wild A</strain>
    </source>
</reference>
<evidence type="ECO:0000313" key="9">
    <source>
        <dbReference type="EMBL" id="CAI2183093.1"/>
    </source>
</evidence>
<dbReference type="InterPro" id="IPR000326">
    <property type="entry name" value="PAP2/HPO"/>
</dbReference>
<keyword evidence="4 7" id="KW-1133">Transmembrane helix</keyword>
<keyword evidence="10" id="KW-1185">Reference proteome</keyword>
<comment type="subcellular location">
    <subcellularLocation>
        <location evidence="1">Membrane</location>
        <topology evidence="1">Multi-pass membrane protein</topology>
    </subcellularLocation>
</comment>
<dbReference type="AlphaFoldDB" id="A0A9W4SVQ0"/>
<dbReference type="Pfam" id="PF01569">
    <property type="entry name" value="PAP2"/>
    <property type="match status" value="1"/>
</dbReference>
<feature type="region of interest" description="Disordered" evidence="6">
    <location>
        <begin position="385"/>
        <end position="405"/>
    </location>
</feature>
<organism evidence="9 10">
    <name type="scientific">Funneliformis geosporum</name>
    <dbReference type="NCBI Taxonomy" id="1117311"/>
    <lineage>
        <taxon>Eukaryota</taxon>
        <taxon>Fungi</taxon>
        <taxon>Fungi incertae sedis</taxon>
        <taxon>Mucoromycota</taxon>
        <taxon>Glomeromycotina</taxon>
        <taxon>Glomeromycetes</taxon>
        <taxon>Glomerales</taxon>
        <taxon>Glomeraceae</taxon>
        <taxon>Funneliformis</taxon>
    </lineage>
</organism>
<evidence type="ECO:0000256" key="5">
    <source>
        <dbReference type="ARBA" id="ARBA00023136"/>
    </source>
</evidence>
<dbReference type="PANTHER" id="PTHR14969:SF59">
    <property type="entry name" value="DOLICHYLDIPHOSPHATASE"/>
    <property type="match status" value="1"/>
</dbReference>
<sequence length="659" mass="76179">MPTQTFSAKIVESKLPLFYRLMYRVSKGNDKLIFGVYRDKLVITIKTNTFKILITFKRKLFDSFHVISPRSYTIFASSIRDVFSGMSVNLSSLRIIIEESDDLSGEENMMIFEICRKTRLIQSKYSIFCNQISEIEEETNTEASLEEREENHWSINSVIFNKDYWPYNCKNENIRFLFAEEALRIINSIKLSDGKFSSESRYSIPRSRFVDYNITNQMDIKINRKSFERIMHLVLSLKCNLNAHFSDTDTDDPYQPQPFYLCGEVEKYIKIEGEIFGDHLNRGNDPERPLEWEIDSLLNIPNQVNQHLNSSTGMVYQVAEVFREDNTELSNSNTCVNMSGESFNANSRENHMLDDNVSDNYHSNYSHTNASISATEINPSISNSLNDSRSNYTGTSSHSSSSSYIPIPHDEEISRRLGVINFNDHRVSGVKRSFGVAGLDKETLSEQPLTSLSLTHVEFDPKDPFSYAFAYVTLSPLIIVISYISTIISRRELMMINMFLGQLTCEILNTGLKKWIKEKRPSDKIGVGYGMPSSHAQFIAYFTIFSCIYLCYKITFRNNLWKLPLTFGLIIFSFLVSYSRIYLHYHTTKQVIVGNIFGGAFAIFWYLLIEKIIRPLGIFKTIIYSPIAKYFYLKDNSSAKDIIRIEYMNWLALNEVKEE</sequence>
<dbReference type="InterPro" id="IPR036938">
    <property type="entry name" value="PAP2/HPO_sf"/>
</dbReference>
<dbReference type="InterPro" id="IPR039667">
    <property type="entry name" value="Dolichyldiphosphatase_PAP2"/>
</dbReference>
<feature type="transmembrane region" description="Helical" evidence="7">
    <location>
        <begin position="536"/>
        <end position="552"/>
    </location>
</feature>
<protein>
    <submittedName>
        <fullName evidence="9">7115_t:CDS:1</fullName>
    </submittedName>
</protein>
<evidence type="ECO:0000256" key="4">
    <source>
        <dbReference type="ARBA" id="ARBA00022989"/>
    </source>
</evidence>
<dbReference type="Proteomes" id="UP001153678">
    <property type="component" value="Unassembled WGS sequence"/>
</dbReference>
<accession>A0A9W4SVQ0</accession>
<evidence type="ECO:0000256" key="1">
    <source>
        <dbReference type="ARBA" id="ARBA00004141"/>
    </source>
</evidence>
<comment type="caution">
    <text evidence="9">The sequence shown here is derived from an EMBL/GenBank/DDBJ whole genome shotgun (WGS) entry which is preliminary data.</text>
</comment>
<dbReference type="GO" id="GO:0016020">
    <property type="term" value="C:membrane"/>
    <property type="evidence" value="ECO:0007669"/>
    <property type="project" value="UniProtKB-SubCell"/>
</dbReference>
<dbReference type="CDD" id="cd03382">
    <property type="entry name" value="PAP2_dolichyldiphosphatase"/>
    <property type="match status" value="1"/>
</dbReference>
<evidence type="ECO:0000256" key="3">
    <source>
        <dbReference type="ARBA" id="ARBA00022801"/>
    </source>
</evidence>
<dbReference type="PANTHER" id="PTHR14969">
    <property type="entry name" value="SPHINGOSINE-1-PHOSPHATE PHOSPHOHYDROLASE"/>
    <property type="match status" value="1"/>
</dbReference>
<dbReference type="OrthoDB" id="302705at2759"/>
<name>A0A9W4SVQ0_9GLOM</name>
<keyword evidence="2 7" id="KW-0812">Transmembrane</keyword>
<feature type="compositionally biased region" description="Polar residues" evidence="6">
    <location>
        <begin position="385"/>
        <end position="395"/>
    </location>
</feature>
<feature type="transmembrane region" description="Helical" evidence="7">
    <location>
        <begin position="465"/>
        <end position="484"/>
    </location>
</feature>
<keyword evidence="5 7" id="KW-0472">Membrane</keyword>
<dbReference type="Gene3D" id="3.70.10.10">
    <property type="match status" value="1"/>
</dbReference>
<dbReference type="GO" id="GO:0042392">
    <property type="term" value="F:sphingosine-1-phosphate phosphatase activity"/>
    <property type="evidence" value="ECO:0007669"/>
    <property type="project" value="TreeGrafter"/>
</dbReference>
<keyword evidence="3" id="KW-0378">Hydrolase</keyword>
<feature type="domain" description="Phosphatidic acid phosphatase type 2/haloperoxidase" evidence="8">
    <location>
        <begin position="493"/>
        <end position="606"/>
    </location>
</feature>
<evidence type="ECO:0000259" key="8">
    <source>
        <dbReference type="SMART" id="SM00014"/>
    </source>
</evidence>
<dbReference type="EMBL" id="CAMKVN010002926">
    <property type="protein sequence ID" value="CAI2183093.1"/>
    <property type="molecule type" value="Genomic_DNA"/>
</dbReference>
<feature type="transmembrane region" description="Helical" evidence="7">
    <location>
        <begin position="591"/>
        <end position="609"/>
    </location>
</feature>
<evidence type="ECO:0000256" key="7">
    <source>
        <dbReference type="SAM" id="Phobius"/>
    </source>
</evidence>
<evidence type="ECO:0000313" key="10">
    <source>
        <dbReference type="Proteomes" id="UP001153678"/>
    </source>
</evidence>
<feature type="transmembrane region" description="Helical" evidence="7">
    <location>
        <begin position="564"/>
        <end position="585"/>
    </location>
</feature>
<evidence type="ECO:0000256" key="2">
    <source>
        <dbReference type="ARBA" id="ARBA00022692"/>
    </source>
</evidence>
<gene>
    <name evidence="9" type="ORF">FWILDA_LOCUS10906</name>
</gene>